<keyword evidence="3" id="KW-0732">Signal</keyword>
<feature type="transmembrane region" description="Helical" evidence="2">
    <location>
        <begin position="305"/>
        <end position="326"/>
    </location>
</feature>
<dbReference type="EMBL" id="DXCN01000048">
    <property type="protein sequence ID" value="HIY95249.1"/>
    <property type="molecule type" value="Genomic_DNA"/>
</dbReference>
<keyword evidence="2" id="KW-0812">Transmembrane</keyword>
<evidence type="ECO:0000256" key="1">
    <source>
        <dbReference type="SAM" id="MobiDB-lite"/>
    </source>
</evidence>
<feature type="signal peptide" evidence="3">
    <location>
        <begin position="1"/>
        <end position="29"/>
    </location>
</feature>
<dbReference type="AlphaFoldDB" id="A0A9D2CPQ1"/>
<dbReference type="InterPro" id="IPR022435">
    <property type="entry name" value="Surface-anchored_actinobac"/>
</dbReference>
<reference evidence="4" key="2">
    <citation type="submission" date="2021-04" db="EMBL/GenBank/DDBJ databases">
        <authorList>
            <person name="Gilroy R."/>
        </authorList>
    </citation>
    <scope>NUCLEOTIDE SEQUENCE</scope>
    <source>
        <strain evidence="4">ChiHjej12B11-9195</strain>
    </source>
</reference>
<evidence type="ECO:0000313" key="4">
    <source>
        <dbReference type="EMBL" id="HIY95249.1"/>
    </source>
</evidence>
<proteinExistence type="predicted"/>
<protein>
    <submittedName>
        <fullName evidence="4">Choice-of-anchor M domain-containing protein</fullName>
    </submittedName>
</protein>
<evidence type="ECO:0000256" key="2">
    <source>
        <dbReference type="SAM" id="Phobius"/>
    </source>
</evidence>
<accession>A0A9D2CPQ1</accession>
<dbReference type="Proteomes" id="UP000824134">
    <property type="component" value="Unassembled WGS sequence"/>
</dbReference>
<name>A0A9D2CPQ1_9MICC</name>
<feature type="region of interest" description="Disordered" evidence="1">
    <location>
        <begin position="259"/>
        <end position="299"/>
    </location>
</feature>
<dbReference type="NCBIfam" id="TIGR03769">
    <property type="entry name" value="P_ac_wall_RPT"/>
    <property type="match status" value="1"/>
</dbReference>
<evidence type="ECO:0000313" key="5">
    <source>
        <dbReference type="Proteomes" id="UP000824134"/>
    </source>
</evidence>
<feature type="compositionally biased region" description="Low complexity" evidence="1">
    <location>
        <begin position="274"/>
        <end position="293"/>
    </location>
</feature>
<keyword evidence="2" id="KW-1133">Transmembrane helix</keyword>
<evidence type="ECO:0000256" key="3">
    <source>
        <dbReference type="SAM" id="SignalP"/>
    </source>
</evidence>
<dbReference type="NCBIfam" id="NF038134">
    <property type="entry name" value="choice_anch_M"/>
    <property type="match status" value="1"/>
</dbReference>
<comment type="caution">
    <text evidence="4">The sequence shown here is derived from an EMBL/GenBank/DDBJ whole genome shotgun (WGS) entry which is preliminary data.</text>
</comment>
<gene>
    <name evidence="4" type="ORF">H9821_06255</name>
</gene>
<reference evidence="4" key="1">
    <citation type="journal article" date="2021" name="PeerJ">
        <title>Extensive microbial diversity within the chicken gut microbiome revealed by metagenomics and culture.</title>
        <authorList>
            <person name="Gilroy R."/>
            <person name="Ravi A."/>
            <person name="Getino M."/>
            <person name="Pursley I."/>
            <person name="Horton D.L."/>
            <person name="Alikhan N.F."/>
            <person name="Baker D."/>
            <person name="Gharbi K."/>
            <person name="Hall N."/>
            <person name="Watson M."/>
            <person name="Adriaenssens E.M."/>
            <person name="Foster-Nyarko E."/>
            <person name="Jarju S."/>
            <person name="Secka A."/>
            <person name="Antonio M."/>
            <person name="Oren A."/>
            <person name="Chaudhuri R.R."/>
            <person name="La Ragione R."/>
            <person name="Hildebrand F."/>
            <person name="Pallen M.J."/>
        </authorList>
    </citation>
    <scope>NUCLEOTIDE SEQUENCE</scope>
    <source>
        <strain evidence="4">ChiHjej12B11-9195</strain>
    </source>
</reference>
<organism evidence="4 5">
    <name type="scientific">Candidatus Rothia avicola</name>
    <dbReference type="NCBI Taxonomy" id="2840478"/>
    <lineage>
        <taxon>Bacteria</taxon>
        <taxon>Bacillati</taxon>
        <taxon>Actinomycetota</taxon>
        <taxon>Actinomycetes</taxon>
        <taxon>Micrococcales</taxon>
        <taxon>Micrococcaceae</taxon>
        <taxon>Rothia</taxon>
    </lineage>
</organism>
<feature type="chain" id="PRO_5039240596" evidence="3">
    <location>
        <begin position="30"/>
        <end position="345"/>
    </location>
</feature>
<keyword evidence="2" id="KW-0472">Membrane</keyword>
<sequence length="345" mass="35921">MKISPRLTTALALAALLAPASALTPAAYAAEENKSAEERALEQTLSPDEPIVSGQHEIAAGHVDMGPAFVEGSWELMFRDDSTAEPVWRDPADVVLRGDDTAMMAVPDDPRYSFVQASPGEQVYVIPQTELAGVVWPGWNTQNPQVVERLGRGVTFTLEAVEGPGEFSLYLENGTFGAPEVLWTSDATDPQDIFVEPNVHTHANWVFTAPGAYYLTVRAHAELADGTVVSDTARLLFAVGSTVTTEQVFAGADALGAVDPGSTGSESQGEDQDASAPATEATSTAAASGSSTSNKTENSDSTLQVGLMAGGGALLLALIVGGVLLARRSAAAKAEAFEQSTGGRV</sequence>